<dbReference type="VEuPathDB" id="FungiDB:CXQ85_004486"/>
<dbReference type="Proteomes" id="UP000244309">
    <property type="component" value="Unassembled WGS sequence"/>
</dbReference>
<sequence>MEEAVAALRQNGMLEYQANCVSDGLRGLSIQIEQLPECARRAEHLKYSILNVPDLAESLKANPSNVLDLKWFVKDLEAHVNTWKPLLDTASLRINFIAIIMAIIGSTVKQVEIPSFDYKVPRYLMFYVYFSLLWWSFKDSYFGSFLGGVVHRRLSSLKKSLSNTLGSEAHWNRIGYKTSVFWEFCRRNFPGFPTCGILVFAWYIILVCWAFAMSMFVLVKGRFTDQSTVNTTLEGGYISVEASEERDTCSNSPLLTQDPTDTVLEKEDVLQISPTESESDTNGE</sequence>
<dbReference type="GeneID" id="37009816"/>
<gene>
    <name evidence="2" type="ORF">CXQ85_004486</name>
</gene>
<dbReference type="AlphaFoldDB" id="A0A2V1AS96"/>
<comment type="caution">
    <text evidence="2">The sequence shown here is derived from an EMBL/GenBank/DDBJ whole genome shotgun (WGS) entry which is preliminary data.</text>
</comment>
<dbReference type="EMBL" id="PKFO01000004">
    <property type="protein sequence ID" value="PVH20970.1"/>
    <property type="molecule type" value="Genomic_DNA"/>
</dbReference>
<keyword evidence="1" id="KW-0472">Membrane</keyword>
<evidence type="ECO:0000313" key="2">
    <source>
        <dbReference type="EMBL" id="PVH20970.1"/>
    </source>
</evidence>
<organism evidence="2 3">
    <name type="scientific">Candidozyma haemuli</name>
    <dbReference type="NCBI Taxonomy" id="45357"/>
    <lineage>
        <taxon>Eukaryota</taxon>
        <taxon>Fungi</taxon>
        <taxon>Dikarya</taxon>
        <taxon>Ascomycota</taxon>
        <taxon>Saccharomycotina</taxon>
        <taxon>Pichiomycetes</taxon>
        <taxon>Metschnikowiaceae</taxon>
        <taxon>Candidozyma</taxon>
    </lineage>
</organism>
<accession>A0A2V1AS96</accession>
<evidence type="ECO:0000313" key="3">
    <source>
        <dbReference type="Proteomes" id="UP000244309"/>
    </source>
</evidence>
<proteinExistence type="predicted"/>
<feature type="transmembrane region" description="Helical" evidence="1">
    <location>
        <begin position="120"/>
        <end position="137"/>
    </location>
</feature>
<name>A0A2V1AS96_9ASCO</name>
<protein>
    <submittedName>
        <fullName evidence="2">Uncharacterized protein</fullName>
    </submittedName>
</protein>
<keyword evidence="1" id="KW-1133">Transmembrane helix</keyword>
<feature type="transmembrane region" description="Helical" evidence="1">
    <location>
        <begin position="90"/>
        <end position="108"/>
    </location>
</feature>
<dbReference type="RefSeq" id="XP_025341910.1">
    <property type="nucleotide sequence ID" value="XM_025488102.1"/>
</dbReference>
<keyword evidence="3" id="KW-1185">Reference proteome</keyword>
<feature type="transmembrane region" description="Helical" evidence="1">
    <location>
        <begin position="197"/>
        <end position="219"/>
    </location>
</feature>
<reference evidence="2 3" key="1">
    <citation type="submission" date="2017-12" db="EMBL/GenBank/DDBJ databases">
        <title>Genome Sequence of a Multidrug-Resistant Candida haemulonii Isolate from a Patient with Chronic Leg Ulcers in Israel.</title>
        <authorList>
            <person name="Chow N.A."/>
            <person name="Gade L."/>
            <person name="Batra D."/>
            <person name="Rowe L.A."/>
            <person name="Ben-Ami R."/>
            <person name="Loparev V.N."/>
            <person name="Litvintseva A.P."/>
        </authorList>
    </citation>
    <scope>NUCLEOTIDE SEQUENCE [LARGE SCALE GENOMIC DNA]</scope>
    <source>
        <strain evidence="2 3">B11899</strain>
    </source>
</reference>
<keyword evidence="1" id="KW-0812">Transmembrane</keyword>
<evidence type="ECO:0000256" key="1">
    <source>
        <dbReference type="SAM" id="Phobius"/>
    </source>
</evidence>